<evidence type="ECO:0000313" key="2">
    <source>
        <dbReference type="Proteomes" id="UP000067683"/>
    </source>
</evidence>
<proteinExistence type="predicted"/>
<dbReference type="RefSeq" id="WP_058382016.1">
    <property type="nucleotide sequence ID" value="NZ_CP013659.2"/>
</dbReference>
<name>A0A0U2YR79_9BACL</name>
<sequence>MEIINYEVEKLQDPTGILTGERYEYTMAIKVDEEDELYRPGGLDLRLILAIEDGNARIADYHFIDNDSEKPLDFALDEEEEQEVLAFCKERLAE</sequence>
<dbReference type="KEGG" id="prt:AUC31_08780"/>
<dbReference type="EMBL" id="CP013659">
    <property type="protein sequence ID" value="ALS75309.1"/>
    <property type="molecule type" value="Genomic_DNA"/>
</dbReference>
<evidence type="ECO:0000313" key="1">
    <source>
        <dbReference type="EMBL" id="ALS75309.1"/>
    </source>
</evidence>
<dbReference type="AlphaFoldDB" id="A0A0U2YR79"/>
<reference evidence="1" key="1">
    <citation type="submission" date="2016-01" db="EMBL/GenBank/DDBJ databases">
        <title>Complete genome of Planococcus rifietoensis type strain M8.</title>
        <authorList>
            <person name="See-Too W.S."/>
        </authorList>
    </citation>
    <scope>NUCLEOTIDE SEQUENCE [LARGE SCALE GENOMIC DNA]</scope>
    <source>
        <strain evidence="1">M8</strain>
    </source>
</reference>
<dbReference type="STRING" id="200991.AUC31_08780"/>
<gene>
    <name evidence="1" type="ORF">AUC31_08780</name>
</gene>
<dbReference type="Pfam" id="PF20119">
    <property type="entry name" value="DUF6509"/>
    <property type="match status" value="1"/>
</dbReference>
<dbReference type="InterPro" id="IPR045424">
    <property type="entry name" value="DUF6509"/>
</dbReference>
<protein>
    <submittedName>
        <fullName evidence="1">Pullulanase</fullName>
    </submittedName>
</protein>
<keyword evidence="2" id="KW-1185">Reference proteome</keyword>
<organism evidence="1 2">
    <name type="scientific">Planococcus rifietoensis</name>
    <dbReference type="NCBI Taxonomy" id="200991"/>
    <lineage>
        <taxon>Bacteria</taxon>
        <taxon>Bacillati</taxon>
        <taxon>Bacillota</taxon>
        <taxon>Bacilli</taxon>
        <taxon>Bacillales</taxon>
        <taxon>Caryophanaceae</taxon>
        <taxon>Planococcus</taxon>
    </lineage>
</organism>
<dbReference type="Proteomes" id="UP000067683">
    <property type="component" value="Chromosome"/>
</dbReference>
<accession>A0A0U2YR79</accession>
<dbReference type="OrthoDB" id="2736409at2"/>